<protein>
    <recommendedName>
        <fullName evidence="4">PepSY domain-containing protein</fullName>
    </recommendedName>
</protein>
<keyword evidence="3" id="KW-1185">Reference proteome</keyword>
<evidence type="ECO:0008006" key="4">
    <source>
        <dbReference type="Google" id="ProtNLM"/>
    </source>
</evidence>
<name>A0ABY4WA76_9BACL</name>
<dbReference type="RefSeq" id="WP_251871023.1">
    <property type="nucleotide sequence ID" value="NZ_CP098755.1"/>
</dbReference>
<dbReference type="Proteomes" id="UP001056500">
    <property type="component" value="Chromosome"/>
</dbReference>
<evidence type="ECO:0000313" key="2">
    <source>
        <dbReference type="EMBL" id="USG63937.1"/>
    </source>
</evidence>
<evidence type="ECO:0000313" key="3">
    <source>
        <dbReference type="Proteomes" id="UP001056500"/>
    </source>
</evidence>
<organism evidence="2 3">
    <name type="scientific">Brevibacillus ruminantium</name>
    <dbReference type="NCBI Taxonomy" id="2950604"/>
    <lineage>
        <taxon>Bacteria</taxon>
        <taxon>Bacillati</taxon>
        <taxon>Bacillota</taxon>
        <taxon>Bacilli</taxon>
        <taxon>Bacillales</taxon>
        <taxon>Paenibacillaceae</taxon>
        <taxon>Brevibacillus</taxon>
    </lineage>
</organism>
<proteinExistence type="predicted"/>
<dbReference type="EMBL" id="CP098755">
    <property type="protein sequence ID" value="USG63937.1"/>
    <property type="molecule type" value="Genomic_DNA"/>
</dbReference>
<reference evidence="2" key="1">
    <citation type="submission" date="2022-06" db="EMBL/GenBank/DDBJ databases">
        <title>Genome sequencing of Brevibacillus sp. BB3-R1.</title>
        <authorList>
            <person name="Heo J."/>
            <person name="Lee D."/>
            <person name="Won M."/>
            <person name="Han B.-H."/>
            <person name="Hong S.-B."/>
            <person name="Kwon S.-W."/>
        </authorList>
    </citation>
    <scope>NUCLEOTIDE SEQUENCE</scope>
    <source>
        <strain evidence="2">BB3-R1</strain>
    </source>
</reference>
<evidence type="ECO:0000256" key="1">
    <source>
        <dbReference type="SAM" id="SignalP"/>
    </source>
</evidence>
<feature type="signal peptide" evidence="1">
    <location>
        <begin position="1"/>
        <end position="26"/>
    </location>
</feature>
<sequence>MKMLSPVAKALLLTSALALTSTVANAAEAGPKPSADTAIKASTQLPSEVPQKVAKAVQNAAAYFDLETYEVLHAKRSNGDGYFWEITLRSVEDDPKTSKADQVVLSMHVSEADGKLVYLTISGHRTSSNRAPSETTALHAADDFVDQVVSGSYTRADELVQIRTTDVIVPFYPIINHIPVKLPAFYIYLDSNGKILKMETNREKVSKSDLPDPNKILTAEKIKPFVEKELEVELVYDAKLKQFVYVPSPLGYFDAYKGDPVKWPYLTNNEKLVHAGSDKSSVTSTPDHFKQMGIEYFGLNPKTAAARQHQEVHPGETPKTVYTLTDDADGEIEITTDKETGSILKLKSDKVTNHLKITSDKGKELGLQFIQNELGLPSGEYLVKIRTILGDLPAWMEKVDRAAYEQLSIHPLQDQVPFKDPVMRVWIDLSQGTIAEMEAIALKREETTVGKIITQEDAKKSLLESLQVDLYYVYVPESGRLSLVPKLMYEPSYFTDGWYVDAVTGKVGKK</sequence>
<accession>A0ABY4WA76</accession>
<keyword evidence="1" id="KW-0732">Signal</keyword>
<gene>
    <name evidence="2" type="ORF">NDK47_17455</name>
</gene>
<feature type="chain" id="PRO_5046721796" description="PepSY domain-containing protein" evidence="1">
    <location>
        <begin position="27"/>
        <end position="510"/>
    </location>
</feature>